<dbReference type="InterPro" id="IPR037914">
    <property type="entry name" value="SpoVT-AbrB_sf"/>
</dbReference>
<organism evidence="3 4">
    <name type="scientific">Methylomonas methanica</name>
    <dbReference type="NCBI Taxonomy" id="421"/>
    <lineage>
        <taxon>Bacteria</taxon>
        <taxon>Pseudomonadati</taxon>
        <taxon>Pseudomonadota</taxon>
        <taxon>Gammaproteobacteria</taxon>
        <taxon>Methylococcales</taxon>
        <taxon>Methylococcaceae</taxon>
        <taxon>Methylomonas</taxon>
    </lineage>
</organism>
<sequence>MHTEIKKWGNSAVVRLPAAMLARLKLEVGSPVVLTADDGGFRIVPTTAKPVFKLDDLLAGITDENRHECIDWGPDVGREGDY</sequence>
<dbReference type="SMART" id="SM00966">
    <property type="entry name" value="SpoVT_AbrB"/>
    <property type="match status" value="1"/>
</dbReference>
<dbReference type="InterPro" id="IPR039052">
    <property type="entry name" value="Antitox_PemI-like"/>
</dbReference>
<dbReference type="Pfam" id="PF04014">
    <property type="entry name" value="MazE_antitoxin"/>
    <property type="match status" value="1"/>
</dbReference>
<evidence type="ECO:0000313" key="4">
    <source>
        <dbReference type="Proteomes" id="UP000077763"/>
    </source>
</evidence>
<keyword evidence="1" id="KW-0238">DNA-binding</keyword>
<dbReference type="PANTHER" id="PTHR40516:SF1">
    <property type="entry name" value="ANTITOXIN CHPS-RELATED"/>
    <property type="match status" value="1"/>
</dbReference>
<dbReference type="EMBL" id="LUUH01000103">
    <property type="protein sequence ID" value="OAH97223.1"/>
    <property type="molecule type" value="Genomic_DNA"/>
</dbReference>
<dbReference type="Gene3D" id="2.10.260.10">
    <property type="match status" value="1"/>
</dbReference>
<proteinExistence type="predicted"/>
<name>A0A177LVD1_METMH</name>
<dbReference type="RefSeq" id="WP_064038678.1">
    <property type="nucleotide sequence ID" value="NZ_LUUH01000103.1"/>
</dbReference>
<feature type="domain" description="SpoVT-AbrB" evidence="2">
    <location>
        <begin position="3"/>
        <end position="48"/>
    </location>
</feature>
<dbReference type="AlphaFoldDB" id="A0A177LVD1"/>
<evidence type="ECO:0000259" key="2">
    <source>
        <dbReference type="PROSITE" id="PS51740"/>
    </source>
</evidence>
<gene>
    <name evidence="3" type="ORF">A1353_23315</name>
</gene>
<protein>
    <submittedName>
        <fullName evidence="3">PbsX family transcriptional regulator</fullName>
    </submittedName>
</protein>
<reference evidence="3 4" key="1">
    <citation type="submission" date="2016-03" db="EMBL/GenBank/DDBJ databases">
        <authorList>
            <person name="Ploux O."/>
        </authorList>
    </citation>
    <scope>NUCLEOTIDE SEQUENCE [LARGE SCALE GENOMIC DNA]</scope>
    <source>
        <strain evidence="3 4">R-45371</strain>
    </source>
</reference>
<dbReference type="InterPro" id="IPR007159">
    <property type="entry name" value="SpoVT-AbrB_dom"/>
</dbReference>
<evidence type="ECO:0000313" key="3">
    <source>
        <dbReference type="EMBL" id="OAH97223.1"/>
    </source>
</evidence>
<evidence type="ECO:0000256" key="1">
    <source>
        <dbReference type="PROSITE-ProRule" id="PRU01076"/>
    </source>
</evidence>
<dbReference type="SUPFAM" id="SSF89447">
    <property type="entry name" value="AbrB/MazE/MraZ-like"/>
    <property type="match status" value="1"/>
</dbReference>
<dbReference type="GO" id="GO:0003677">
    <property type="term" value="F:DNA binding"/>
    <property type="evidence" value="ECO:0007669"/>
    <property type="project" value="UniProtKB-UniRule"/>
</dbReference>
<comment type="caution">
    <text evidence="3">The sequence shown here is derived from an EMBL/GenBank/DDBJ whole genome shotgun (WGS) entry which is preliminary data.</text>
</comment>
<dbReference type="GO" id="GO:0097351">
    <property type="term" value="F:toxin sequestering activity"/>
    <property type="evidence" value="ECO:0007669"/>
    <property type="project" value="InterPro"/>
</dbReference>
<accession>A0A177LVD1</accession>
<dbReference type="PROSITE" id="PS51740">
    <property type="entry name" value="SPOVT_ABRB"/>
    <property type="match status" value="1"/>
</dbReference>
<dbReference type="Proteomes" id="UP000077763">
    <property type="component" value="Unassembled WGS sequence"/>
</dbReference>
<dbReference type="PANTHER" id="PTHR40516">
    <property type="entry name" value="ANTITOXIN CHPS-RELATED"/>
    <property type="match status" value="1"/>
</dbReference>